<organism evidence="3 4">
    <name type="scientific">Discina gigas</name>
    <dbReference type="NCBI Taxonomy" id="1032678"/>
    <lineage>
        <taxon>Eukaryota</taxon>
        <taxon>Fungi</taxon>
        <taxon>Dikarya</taxon>
        <taxon>Ascomycota</taxon>
        <taxon>Pezizomycotina</taxon>
        <taxon>Pezizomycetes</taxon>
        <taxon>Pezizales</taxon>
        <taxon>Discinaceae</taxon>
        <taxon>Discina</taxon>
    </lineage>
</organism>
<dbReference type="PROSITE" id="PS50181">
    <property type="entry name" value="FBOX"/>
    <property type="match status" value="1"/>
</dbReference>
<evidence type="ECO:0000259" key="2">
    <source>
        <dbReference type="PROSITE" id="PS50181"/>
    </source>
</evidence>
<comment type="caution">
    <text evidence="3">The sequence shown here is derived from an EMBL/GenBank/DDBJ whole genome shotgun (WGS) entry which is preliminary data.</text>
</comment>
<keyword evidence="4" id="KW-1185">Reference proteome</keyword>
<dbReference type="InterPro" id="IPR036047">
    <property type="entry name" value="F-box-like_dom_sf"/>
</dbReference>
<evidence type="ECO:0000313" key="3">
    <source>
        <dbReference type="EMBL" id="KAL0638666.1"/>
    </source>
</evidence>
<dbReference type="SUPFAM" id="SSF81383">
    <property type="entry name" value="F-box domain"/>
    <property type="match status" value="1"/>
</dbReference>
<reference evidence="3 4" key="1">
    <citation type="submission" date="2024-02" db="EMBL/GenBank/DDBJ databases">
        <title>Discinaceae phylogenomics.</title>
        <authorList>
            <person name="Dirks A.C."/>
            <person name="James T.Y."/>
        </authorList>
    </citation>
    <scope>NUCLEOTIDE SEQUENCE [LARGE SCALE GENOMIC DNA]</scope>
    <source>
        <strain evidence="3 4">ACD0624</strain>
    </source>
</reference>
<feature type="compositionally biased region" description="Polar residues" evidence="1">
    <location>
        <begin position="1"/>
        <end position="21"/>
    </location>
</feature>
<evidence type="ECO:0000313" key="4">
    <source>
        <dbReference type="Proteomes" id="UP001447188"/>
    </source>
</evidence>
<dbReference type="EMBL" id="JBBBZM010000019">
    <property type="protein sequence ID" value="KAL0638666.1"/>
    <property type="molecule type" value="Genomic_DNA"/>
</dbReference>
<accession>A0ABR3GSU2</accession>
<dbReference type="Gene3D" id="1.20.1280.50">
    <property type="match status" value="1"/>
</dbReference>
<feature type="region of interest" description="Disordered" evidence="1">
    <location>
        <begin position="1"/>
        <end position="23"/>
    </location>
</feature>
<name>A0ABR3GSU2_9PEZI</name>
<evidence type="ECO:0000256" key="1">
    <source>
        <dbReference type="SAM" id="MobiDB-lite"/>
    </source>
</evidence>
<dbReference type="InterPro" id="IPR001810">
    <property type="entry name" value="F-box_dom"/>
</dbReference>
<protein>
    <recommendedName>
        <fullName evidence="2">F-box domain-containing protein</fullName>
    </recommendedName>
</protein>
<gene>
    <name evidence="3" type="ORF">Q9L58_002244</name>
</gene>
<feature type="domain" description="F-box" evidence="2">
    <location>
        <begin position="29"/>
        <end position="74"/>
    </location>
</feature>
<dbReference type="Pfam" id="PF12937">
    <property type="entry name" value="F-box-like"/>
    <property type="match status" value="1"/>
</dbReference>
<proteinExistence type="predicted"/>
<dbReference type="Proteomes" id="UP001447188">
    <property type="component" value="Unassembled WGS sequence"/>
</dbReference>
<sequence length="457" mass="50676">MSNSTEPASNNRPAGAHTSSGQGLGSPAVSVLNSLANELLEGILSHLRCADLALVSRVSRHLNTLAEPLLYRSVSLVSWSKPGPSPFHIIILTLLSRPLLANHVRYLFLSWHALPNIRFGNDRSPRFPPGLRRLTAAAAEVGIDRPPRSDGAQVLLLLHLLPHLEVLDLTPPSEPDNFSTLLNDRNVLPTMPLPVALQSVREVHYYWSGRGLEWFDTDQLDPSILLVLFRLPAIRMLDVRFMCHADVEIDWTEAAYPVGSSTVTDLHFGYGDVTMYTFEKVLRIPRTLTHFSYGACSPGGRRFFDTLRFKRALETAKETLQSLVLCFSDTIDTDEEGVAGDSTLGIGSLRDWLVLRSIRCSLSTLLGEGRSVGTLRLVDVLPVGIKELEIEMDGFWSFEETMEELVELVERKEESGIRNLRVLTVPHYWGVQEGLSVVCDAAGVALVRGSSEGWTFL</sequence>